<feature type="binding site" evidence="2">
    <location>
        <begin position="130"/>
        <end position="133"/>
    </location>
    <ligand>
        <name>GTP</name>
        <dbReference type="ChEBI" id="CHEBI:37565"/>
    </ligand>
</feature>
<dbReference type="HAMAP" id="MF_00849">
    <property type="entry name" value="BipA"/>
    <property type="match status" value="1"/>
</dbReference>
<evidence type="ECO:0000256" key="2">
    <source>
        <dbReference type="HAMAP-Rule" id="MF_00849"/>
    </source>
</evidence>
<evidence type="ECO:0000313" key="6">
    <source>
        <dbReference type="Proteomes" id="UP000280296"/>
    </source>
</evidence>
<dbReference type="PRINTS" id="PR00315">
    <property type="entry name" value="ELONGATNFCT"/>
</dbReference>
<dbReference type="Proteomes" id="UP000280296">
    <property type="component" value="Unassembled WGS sequence"/>
</dbReference>
<feature type="compositionally biased region" description="Basic and acidic residues" evidence="3">
    <location>
        <begin position="591"/>
        <end position="603"/>
    </location>
</feature>
<evidence type="ECO:0000256" key="1">
    <source>
        <dbReference type="ARBA" id="ARBA00023134"/>
    </source>
</evidence>
<evidence type="ECO:0000259" key="4">
    <source>
        <dbReference type="PROSITE" id="PS51722"/>
    </source>
</evidence>
<dbReference type="InterPro" id="IPR035647">
    <property type="entry name" value="EFG_III/V"/>
</dbReference>
<keyword evidence="2" id="KW-0547">Nucleotide-binding</keyword>
<dbReference type="GO" id="GO:0019843">
    <property type="term" value="F:rRNA binding"/>
    <property type="evidence" value="ECO:0007669"/>
    <property type="project" value="UniProtKB-KW"/>
</dbReference>
<dbReference type="InterPro" id="IPR031157">
    <property type="entry name" value="G_TR_CS"/>
</dbReference>
<feature type="binding site" evidence="2">
    <location>
        <begin position="17"/>
        <end position="22"/>
    </location>
    <ligand>
        <name>GTP</name>
        <dbReference type="ChEBI" id="CHEBI:37565"/>
    </ligand>
</feature>
<keyword evidence="2" id="KW-0699">rRNA-binding</keyword>
<comment type="caution">
    <text evidence="5">The sequence shown here is derived from an EMBL/GenBank/DDBJ whole genome shotgun (WGS) entry which is preliminary data.</text>
</comment>
<dbReference type="InterPro" id="IPR047043">
    <property type="entry name" value="BipA_III"/>
</dbReference>
<evidence type="ECO:0000256" key="3">
    <source>
        <dbReference type="SAM" id="MobiDB-lite"/>
    </source>
</evidence>
<dbReference type="SUPFAM" id="SSF54980">
    <property type="entry name" value="EF-G C-terminal domain-like"/>
    <property type="match status" value="2"/>
</dbReference>
<dbReference type="PROSITE" id="PS51722">
    <property type="entry name" value="G_TR_2"/>
    <property type="match status" value="1"/>
</dbReference>
<dbReference type="GO" id="GO:0003924">
    <property type="term" value="F:GTPase activity"/>
    <property type="evidence" value="ECO:0007669"/>
    <property type="project" value="UniProtKB-UniRule"/>
</dbReference>
<dbReference type="InterPro" id="IPR047042">
    <property type="entry name" value="BipA_II"/>
</dbReference>
<keyword evidence="2" id="KW-0963">Cytoplasm</keyword>
<accession>A0A432MD37</accession>
<dbReference type="FunFam" id="3.30.70.240:FF:000002">
    <property type="entry name" value="GTP-binding protein TypA"/>
    <property type="match status" value="1"/>
</dbReference>
<dbReference type="InterPro" id="IPR000795">
    <property type="entry name" value="T_Tr_GTP-bd_dom"/>
</dbReference>
<gene>
    <name evidence="5" type="primary">typA</name>
    <name evidence="2" type="synonym">bipA</name>
    <name evidence="5" type="ORF">TsocGM_25155</name>
</gene>
<keyword evidence="6" id="KW-1185">Reference proteome</keyword>
<dbReference type="SUPFAM" id="SSF52540">
    <property type="entry name" value="P-loop containing nucleoside triphosphate hydrolases"/>
    <property type="match status" value="1"/>
</dbReference>
<comment type="catalytic activity">
    <reaction evidence="2">
        <text>GTP + H2O = GDP + phosphate + H(+)</text>
        <dbReference type="Rhea" id="RHEA:19669"/>
        <dbReference type="ChEBI" id="CHEBI:15377"/>
        <dbReference type="ChEBI" id="CHEBI:15378"/>
        <dbReference type="ChEBI" id="CHEBI:37565"/>
        <dbReference type="ChEBI" id="CHEBI:43474"/>
        <dbReference type="ChEBI" id="CHEBI:58189"/>
    </reaction>
</comment>
<dbReference type="InterPro" id="IPR005225">
    <property type="entry name" value="Small_GTP-bd"/>
</dbReference>
<dbReference type="GO" id="GO:0043022">
    <property type="term" value="F:ribosome binding"/>
    <property type="evidence" value="ECO:0007669"/>
    <property type="project" value="UniProtKB-UniRule"/>
</dbReference>
<dbReference type="Pfam" id="PF00009">
    <property type="entry name" value="GTP_EFTU"/>
    <property type="match status" value="1"/>
</dbReference>
<dbReference type="PROSITE" id="PS00301">
    <property type="entry name" value="G_TR_1"/>
    <property type="match status" value="1"/>
</dbReference>
<dbReference type="InterPro" id="IPR009000">
    <property type="entry name" value="Transl_B-barrel_sf"/>
</dbReference>
<dbReference type="FunFam" id="3.30.70.870:FF:000003">
    <property type="entry name" value="GTP-binding protein TypA"/>
    <property type="match status" value="1"/>
</dbReference>
<dbReference type="InterPro" id="IPR047041">
    <property type="entry name" value="BipA_GTP-bd_dom"/>
</dbReference>
<keyword evidence="2" id="KW-0694">RNA-binding</keyword>
<dbReference type="NCBIfam" id="TIGR01394">
    <property type="entry name" value="TypA_BipA"/>
    <property type="match status" value="1"/>
</dbReference>
<dbReference type="GO" id="GO:1990904">
    <property type="term" value="C:ribonucleoprotein complex"/>
    <property type="evidence" value="ECO:0007669"/>
    <property type="project" value="TreeGrafter"/>
</dbReference>
<dbReference type="AlphaFoldDB" id="A0A432MD37"/>
<dbReference type="InterPro" id="IPR042116">
    <property type="entry name" value="TypA/BipA_C"/>
</dbReference>
<dbReference type="OrthoDB" id="9804431at2"/>
<dbReference type="FunFam" id="2.40.50.250:FF:000001">
    <property type="entry name" value="GTP-binding protein TypA"/>
    <property type="match status" value="1"/>
</dbReference>
<dbReference type="CDD" id="cd16263">
    <property type="entry name" value="BipA_III"/>
    <property type="match status" value="1"/>
</dbReference>
<keyword evidence="2" id="KW-0820">tRNA-binding</keyword>
<dbReference type="EMBL" id="RYZH01000096">
    <property type="protein sequence ID" value="RUL81394.1"/>
    <property type="molecule type" value="Genomic_DNA"/>
</dbReference>
<keyword evidence="2" id="KW-0690">Ribosome biogenesis</keyword>
<dbReference type="FunFam" id="3.40.50.300:FF:000055">
    <property type="entry name" value="GTP-binding protein TypA"/>
    <property type="match status" value="1"/>
</dbReference>
<organism evidence="5 6">
    <name type="scientific">Tautonia sociabilis</name>
    <dbReference type="NCBI Taxonomy" id="2080755"/>
    <lineage>
        <taxon>Bacteria</taxon>
        <taxon>Pseudomonadati</taxon>
        <taxon>Planctomycetota</taxon>
        <taxon>Planctomycetia</taxon>
        <taxon>Isosphaerales</taxon>
        <taxon>Isosphaeraceae</taxon>
        <taxon>Tautonia</taxon>
    </lineage>
</organism>
<name>A0A432MD37_9BACT</name>
<dbReference type="GO" id="GO:0005525">
    <property type="term" value="F:GTP binding"/>
    <property type="evidence" value="ECO:0007669"/>
    <property type="project" value="UniProtKB-UniRule"/>
</dbReference>
<dbReference type="InterPro" id="IPR048876">
    <property type="entry name" value="BipA_C"/>
</dbReference>
<evidence type="ECO:0000313" key="5">
    <source>
        <dbReference type="EMBL" id="RUL81394.1"/>
    </source>
</evidence>
<dbReference type="Pfam" id="PF03144">
    <property type="entry name" value="GTP_EFTU_D2"/>
    <property type="match status" value="1"/>
</dbReference>
<dbReference type="CDD" id="cd03691">
    <property type="entry name" value="BipA_TypA_II"/>
    <property type="match status" value="1"/>
</dbReference>
<dbReference type="GO" id="GO:0000027">
    <property type="term" value="P:ribosomal large subunit assembly"/>
    <property type="evidence" value="ECO:0007669"/>
    <property type="project" value="UniProtKB-UniRule"/>
</dbReference>
<dbReference type="Gene3D" id="3.40.50.300">
    <property type="entry name" value="P-loop containing nucleotide triphosphate hydrolases"/>
    <property type="match status" value="1"/>
</dbReference>
<dbReference type="Pfam" id="PF21018">
    <property type="entry name" value="BipA_C"/>
    <property type="match status" value="1"/>
</dbReference>
<comment type="subcellular location">
    <subcellularLocation>
        <location evidence="2">Cytoplasm</location>
    </subcellularLocation>
    <text evidence="2">Binds to ribosomes.</text>
</comment>
<dbReference type="PANTHER" id="PTHR42908:SF8">
    <property type="entry name" value="TR-TYPE G DOMAIN-CONTAINING PROTEIN"/>
    <property type="match status" value="1"/>
</dbReference>
<dbReference type="EC" id="3.6.5.-" evidence="2"/>
<dbReference type="CDD" id="cd01891">
    <property type="entry name" value="TypA_BipA"/>
    <property type="match status" value="1"/>
</dbReference>
<dbReference type="Gene3D" id="3.30.70.240">
    <property type="match status" value="1"/>
</dbReference>
<protein>
    <recommendedName>
        <fullName evidence="2">Large ribosomal subunit assembly factor BipA</fullName>
        <ecNumber evidence="2">3.6.5.-</ecNumber>
    </recommendedName>
    <alternativeName>
        <fullName evidence="2">GTP-binding protein BipA</fullName>
    </alternativeName>
</protein>
<dbReference type="Gene3D" id="2.40.30.10">
    <property type="entry name" value="Translation factors"/>
    <property type="match status" value="1"/>
</dbReference>
<comment type="function">
    <text evidence="2">A 50S ribosomal subunit assembly protein with GTPase activity, required for 50S subunit assembly at low temperatures, may also play a role in translation. Binds GTP and analogs. Binds the 70S ribosome between the 30S and 50S subunits, in a similar position as ribosome-bound EF-G; it contacts a number of ribosomal proteins, both rRNAs and the A-site tRNA.</text>
</comment>
<proteinExistence type="inferred from homology"/>
<dbReference type="InterPro" id="IPR000640">
    <property type="entry name" value="EFG_V-like"/>
</dbReference>
<dbReference type="PANTHER" id="PTHR42908">
    <property type="entry name" value="TRANSLATION ELONGATION FACTOR-RELATED"/>
    <property type="match status" value="1"/>
</dbReference>
<dbReference type="Gene3D" id="2.40.50.250">
    <property type="entry name" value="bipa protein"/>
    <property type="match status" value="1"/>
</dbReference>
<reference evidence="5 6" key="1">
    <citation type="submission" date="2018-12" db="EMBL/GenBank/DDBJ databases">
        <authorList>
            <person name="Toschakov S.V."/>
        </authorList>
    </citation>
    <scope>NUCLEOTIDE SEQUENCE [LARGE SCALE GENOMIC DNA]</scope>
    <source>
        <strain evidence="5 6">GM2012</strain>
    </source>
</reference>
<dbReference type="InterPro" id="IPR004161">
    <property type="entry name" value="EFTu-like_2"/>
</dbReference>
<comment type="similarity">
    <text evidence="2">Belongs to the TRAFAC class translation factor GTPase superfamily. Classic translation factor GTPase family. BipA subfamily.</text>
</comment>
<dbReference type="GO" id="GO:0005829">
    <property type="term" value="C:cytosol"/>
    <property type="evidence" value="ECO:0007669"/>
    <property type="project" value="TreeGrafter"/>
</dbReference>
<feature type="domain" description="Tr-type G" evidence="4">
    <location>
        <begin position="5"/>
        <end position="200"/>
    </location>
</feature>
<dbReference type="Pfam" id="PF00679">
    <property type="entry name" value="EFG_C"/>
    <property type="match status" value="1"/>
</dbReference>
<comment type="subunit">
    <text evidence="2">Monomer.</text>
</comment>
<feature type="region of interest" description="Disordered" evidence="3">
    <location>
        <begin position="588"/>
        <end position="612"/>
    </location>
</feature>
<keyword evidence="2" id="KW-0378">Hydrolase</keyword>
<dbReference type="SUPFAM" id="SSF50447">
    <property type="entry name" value="Translation proteins"/>
    <property type="match status" value="1"/>
</dbReference>
<reference evidence="5 6" key="2">
    <citation type="submission" date="2019-01" db="EMBL/GenBank/DDBJ databases">
        <title>Tautonia sociabilis, a novel thermotolerant planctomycete of Isosphaeraceae family, isolated from a 4000 m deep subterranean habitat.</title>
        <authorList>
            <person name="Kovaleva O.L."/>
            <person name="Elcheninov A.G."/>
            <person name="Van Heerden E."/>
            <person name="Toshchakov S.V."/>
            <person name="Novikov A."/>
            <person name="Bonch-Osmolovskaya E.A."/>
            <person name="Kublanov I.V."/>
        </authorList>
    </citation>
    <scope>NUCLEOTIDE SEQUENCE [LARGE SCALE GENOMIC DNA]</scope>
    <source>
        <strain evidence="5 6">GM2012</strain>
    </source>
</reference>
<keyword evidence="1 2" id="KW-0342">GTP-binding</keyword>
<dbReference type="GO" id="GO:0000049">
    <property type="term" value="F:tRNA binding"/>
    <property type="evidence" value="ECO:0007669"/>
    <property type="project" value="UniProtKB-KW"/>
</dbReference>
<dbReference type="InterPro" id="IPR027417">
    <property type="entry name" value="P-loop_NTPase"/>
</dbReference>
<dbReference type="RefSeq" id="WP_126728216.1">
    <property type="nucleotide sequence ID" value="NZ_RYZH01000096.1"/>
</dbReference>
<dbReference type="NCBIfam" id="TIGR00231">
    <property type="entry name" value="small_GTP"/>
    <property type="match status" value="1"/>
</dbReference>
<dbReference type="SMART" id="SM00838">
    <property type="entry name" value="EFG_C"/>
    <property type="match status" value="1"/>
</dbReference>
<dbReference type="Gene3D" id="3.30.70.870">
    <property type="entry name" value="Elongation Factor G (Translational Gtpase), domain 3"/>
    <property type="match status" value="1"/>
</dbReference>
<sequence>MTRRDDIRNVAIIAHVDHGKTTLVDAMLRQSGSFRENQLVGECILDSNDLERERGITILAKNIAIGFGATKINIIDTPGHADFGGEVERTLQMADGCLLLVDSFEGPMPQTKFVLRKAFANQLRPIVVVNKIDRPDARPLEVLDEVFETFIELGADDEQLDFPYLFASGRAGYASHDPEARSGDIRPLLDLIVEKIPGPEVDADGPFKLLCTTLDFSEYVGRIAIGRIVSGTVRKAMPAALLKAGDRVVPGTINQVLAFDKLGRVEVESASAGDIVALVGLADVDIGDTVSSADDLRALPRIEVDEPTLSMLFTINDSPLAGEGDYLTSRHLKDRLDRELRSNVALRVEPTEDRDSFMVSGRGLLHLSVLIETMRREGYELSVGKPEVVVKVIDGVKHEPYEYLVIDVPQEHRGPAMELVGNRRGELLNMDLKGSYAHMEFVIPARGLLGLRTRLLSATQGEAIMHHNFHEFRPFRGEIPRRPNGVMISNCGGQAIAFALDGLQQRGTMFVAPGDDVYEGMIIAEHVRENDLVVNPTKEKKLTNMRASGSDKNILLKPPRELTLEIALEYIEDDELVEVTPTRIRLRKKQLREEDRKRAERSAKDRKKAVGA</sequence>
<dbReference type="InterPro" id="IPR006298">
    <property type="entry name" value="BipA"/>
</dbReference>